<dbReference type="EMBL" id="CP102290">
    <property type="protein sequence ID" value="UWP61194.1"/>
    <property type="molecule type" value="Genomic_DNA"/>
</dbReference>
<reference evidence="1" key="1">
    <citation type="journal article" date="2022" name="Cell">
        <title>Design, construction, and in vivo augmentation of a complex gut microbiome.</title>
        <authorList>
            <person name="Cheng A.G."/>
            <person name="Ho P.Y."/>
            <person name="Aranda-Diaz A."/>
            <person name="Jain S."/>
            <person name="Yu F.B."/>
            <person name="Meng X."/>
            <person name="Wang M."/>
            <person name="Iakiviak M."/>
            <person name="Nagashima K."/>
            <person name="Zhao A."/>
            <person name="Murugkar P."/>
            <person name="Patil A."/>
            <person name="Atabakhsh K."/>
            <person name="Weakley A."/>
            <person name="Yan J."/>
            <person name="Brumbaugh A.R."/>
            <person name="Higginbottom S."/>
            <person name="Dimas A."/>
            <person name="Shiver A.L."/>
            <person name="Deutschbauer A."/>
            <person name="Neff N."/>
            <person name="Sonnenburg J.L."/>
            <person name="Huang K.C."/>
            <person name="Fischbach M.A."/>
        </authorList>
    </citation>
    <scope>NUCLEOTIDE SEQUENCE</scope>
    <source>
        <strain evidence="1">DSM 19829</strain>
    </source>
</reference>
<dbReference type="Gene3D" id="3.30.450.20">
    <property type="entry name" value="PAS domain"/>
    <property type="match status" value="1"/>
</dbReference>
<sequence>MQNQNLLQILDSLDDTGVYVIEKATRTLLYYNQTVKDIRPDIVLGMTCEQVWGGICNDCPLPADDASCPRRIFRYSEIMGQMVSVSAGEIQWDDTTPAYVVTVTPHKWGAEEKQGLEQIEKMYTQSLVTVFGECIIANLTRDFYVNCQKDMLWTDIPERGQFGIENKKYSVKTIHPDDWRDFDDHFSRDAMLRMFGEGKKQIVRRLRRLMDNGVYHMAEFMAVRIDQLAEKECWCVLVFRDIDEEYQQEVEKNTEISQLATAARMAFQMLISANLTKNTYHMLEYDEFSTKKAAPSGNFDELIEVGASTLDPDFRKEFKRKFSRESLLKAFAQGQNSVTMEMRQLGDDGCYHWNSTQVVKVDSPYTDDVLEITLSKNIDEERRKQEEFLEKERKSKLMMEEALQKAESANSAKSNFL</sequence>
<keyword evidence="2" id="KW-1185">Reference proteome</keyword>
<protein>
    <submittedName>
        <fullName evidence="1">Uncharacterized protein</fullName>
    </submittedName>
</protein>
<evidence type="ECO:0000313" key="1">
    <source>
        <dbReference type="EMBL" id="UWP61194.1"/>
    </source>
</evidence>
<organism evidence="1 2">
    <name type="scientific">Ruminococcus gauvreauii</name>
    <dbReference type="NCBI Taxonomy" id="438033"/>
    <lineage>
        <taxon>Bacteria</taxon>
        <taxon>Bacillati</taxon>
        <taxon>Bacillota</taxon>
        <taxon>Clostridia</taxon>
        <taxon>Eubacteriales</taxon>
        <taxon>Oscillospiraceae</taxon>
        <taxon>Ruminococcus</taxon>
    </lineage>
</organism>
<accession>A0ABY5VKU8</accession>
<gene>
    <name evidence="1" type="ORF">NQ502_09285</name>
</gene>
<dbReference type="RefSeq" id="WP_242830227.1">
    <property type="nucleotide sequence ID" value="NZ_CABLBR010000004.1"/>
</dbReference>
<evidence type="ECO:0000313" key="2">
    <source>
        <dbReference type="Proteomes" id="UP001060164"/>
    </source>
</evidence>
<dbReference type="Proteomes" id="UP001060164">
    <property type="component" value="Chromosome"/>
</dbReference>
<proteinExistence type="predicted"/>
<name>A0ABY5VKU8_9FIRM</name>